<sequence>LIENIIRYVHVFTLNTRPSIRKLTKYDPKVFELISCRKYPISRFCINTAFKEIRQ</sequence>
<evidence type="ECO:0000313" key="1">
    <source>
        <dbReference type="EMBL" id="KAJ9585934.1"/>
    </source>
</evidence>
<organism evidence="1 2">
    <name type="scientific">Diploptera punctata</name>
    <name type="common">Pacific beetle cockroach</name>
    <dbReference type="NCBI Taxonomy" id="6984"/>
    <lineage>
        <taxon>Eukaryota</taxon>
        <taxon>Metazoa</taxon>
        <taxon>Ecdysozoa</taxon>
        <taxon>Arthropoda</taxon>
        <taxon>Hexapoda</taxon>
        <taxon>Insecta</taxon>
        <taxon>Pterygota</taxon>
        <taxon>Neoptera</taxon>
        <taxon>Polyneoptera</taxon>
        <taxon>Dictyoptera</taxon>
        <taxon>Blattodea</taxon>
        <taxon>Blaberoidea</taxon>
        <taxon>Blaberidae</taxon>
        <taxon>Diplopterinae</taxon>
        <taxon>Diploptera</taxon>
    </lineage>
</organism>
<dbReference type="EMBL" id="JASPKZ010007233">
    <property type="protein sequence ID" value="KAJ9585934.1"/>
    <property type="molecule type" value="Genomic_DNA"/>
</dbReference>
<accession>A0AAD7ZSA7</accession>
<protein>
    <submittedName>
        <fullName evidence="1">Uncharacterized protein</fullName>
    </submittedName>
</protein>
<feature type="non-terminal residue" evidence="1">
    <location>
        <position position="1"/>
    </location>
</feature>
<reference evidence="1" key="2">
    <citation type="submission" date="2023-05" db="EMBL/GenBank/DDBJ databases">
        <authorList>
            <person name="Fouks B."/>
        </authorList>
    </citation>
    <scope>NUCLEOTIDE SEQUENCE</scope>
    <source>
        <strain evidence="1">Stay&amp;Tobe</strain>
        <tissue evidence="1">Testes</tissue>
    </source>
</reference>
<feature type="non-terminal residue" evidence="1">
    <location>
        <position position="55"/>
    </location>
</feature>
<name>A0AAD7ZSA7_DIPPU</name>
<reference evidence="1" key="1">
    <citation type="journal article" date="2023" name="IScience">
        <title>Live-bearing cockroach genome reveals convergent evolutionary mechanisms linked to viviparity in insects and beyond.</title>
        <authorList>
            <person name="Fouks B."/>
            <person name="Harrison M.C."/>
            <person name="Mikhailova A.A."/>
            <person name="Marchal E."/>
            <person name="English S."/>
            <person name="Carruthers M."/>
            <person name="Jennings E.C."/>
            <person name="Chiamaka E.L."/>
            <person name="Frigard R.A."/>
            <person name="Pippel M."/>
            <person name="Attardo G.M."/>
            <person name="Benoit J.B."/>
            <person name="Bornberg-Bauer E."/>
            <person name="Tobe S.S."/>
        </authorList>
    </citation>
    <scope>NUCLEOTIDE SEQUENCE</scope>
    <source>
        <strain evidence="1">Stay&amp;Tobe</strain>
    </source>
</reference>
<proteinExistence type="predicted"/>
<gene>
    <name evidence="1" type="ORF">L9F63_020420</name>
</gene>
<dbReference type="Proteomes" id="UP001233999">
    <property type="component" value="Unassembled WGS sequence"/>
</dbReference>
<evidence type="ECO:0000313" key="2">
    <source>
        <dbReference type="Proteomes" id="UP001233999"/>
    </source>
</evidence>
<comment type="caution">
    <text evidence="1">The sequence shown here is derived from an EMBL/GenBank/DDBJ whole genome shotgun (WGS) entry which is preliminary data.</text>
</comment>
<dbReference type="AlphaFoldDB" id="A0AAD7ZSA7"/>
<keyword evidence="2" id="KW-1185">Reference proteome</keyword>